<dbReference type="Proteomes" id="UP000005239">
    <property type="component" value="Unassembled WGS sequence"/>
</dbReference>
<organism evidence="1 2">
    <name type="scientific">Pristionchus pacificus</name>
    <name type="common">Parasitic nematode worm</name>
    <dbReference type="NCBI Taxonomy" id="54126"/>
    <lineage>
        <taxon>Eukaryota</taxon>
        <taxon>Metazoa</taxon>
        <taxon>Ecdysozoa</taxon>
        <taxon>Nematoda</taxon>
        <taxon>Chromadorea</taxon>
        <taxon>Rhabditida</taxon>
        <taxon>Rhabditina</taxon>
        <taxon>Diplogasteromorpha</taxon>
        <taxon>Diplogasteroidea</taxon>
        <taxon>Neodiplogasteridae</taxon>
        <taxon>Pristionchus</taxon>
    </lineage>
</organism>
<dbReference type="AlphaFoldDB" id="A0A2A6CU24"/>
<keyword evidence="2" id="KW-1185">Reference proteome</keyword>
<sequence length="240" mass="27005">VNALGYARLDPARGKQPAAAMRLATLAATPGCDSLLRVLRASTGCDSLLRVLRASTDKRNFYAFKDIRHTVSEITITKSGSKFAVSIHSLDKKDMQIIFCDEESRSRTVTNDAKEWSSIVSITKGPTASVPGSFKEALHETFQLLLAKQQTKLLAIREQLLEILIKILTKYERHEKIIFGDMQNETVSFLNSLTPTNLGRLIMHFTTLEYVPPSFMFQSTFDKWTANDKITNYRIISDDP</sequence>
<proteinExistence type="predicted"/>
<evidence type="ECO:0000313" key="1">
    <source>
        <dbReference type="EnsemblMetazoa" id="PPA39719.1"/>
    </source>
</evidence>
<accession>A0A8R1YVU8</accession>
<evidence type="ECO:0000313" key="2">
    <source>
        <dbReference type="Proteomes" id="UP000005239"/>
    </source>
</evidence>
<dbReference type="EnsemblMetazoa" id="PPA39719.1">
    <property type="protein sequence ID" value="PPA39719.1"/>
    <property type="gene ID" value="WBGene00278088"/>
</dbReference>
<reference evidence="1" key="2">
    <citation type="submission" date="2022-06" db="UniProtKB">
        <authorList>
            <consortium name="EnsemblMetazoa"/>
        </authorList>
    </citation>
    <scope>IDENTIFICATION</scope>
    <source>
        <strain evidence="1">PS312</strain>
    </source>
</reference>
<accession>A0A2A6CU24</accession>
<protein>
    <submittedName>
        <fullName evidence="1">Uncharacterized protein</fullName>
    </submittedName>
</protein>
<gene>
    <name evidence="1" type="primary">WBGene00278088</name>
</gene>
<name>A0A2A6CU24_PRIPA</name>
<reference evidence="2" key="1">
    <citation type="journal article" date="2008" name="Nat. Genet.">
        <title>The Pristionchus pacificus genome provides a unique perspective on nematode lifestyle and parasitism.</title>
        <authorList>
            <person name="Dieterich C."/>
            <person name="Clifton S.W."/>
            <person name="Schuster L.N."/>
            <person name="Chinwalla A."/>
            <person name="Delehaunty K."/>
            <person name="Dinkelacker I."/>
            <person name="Fulton L."/>
            <person name="Fulton R."/>
            <person name="Godfrey J."/>
            <person name="Minx P."/>
            <person name="Mitreva M."/>
            <person name="Roeseler W."/>
            <person name="Tian H."/>
            <person name="Witte H."/>
            <person name="Yang S.P."/>
            <person name="Wilson R.K."/>
            <person name="Sommer R.J."/>
        </authorList>
    </citation>
    <scope>NUCLEOTIDE SEQUENCE [LARGE SCALE GENOMIC DNA]</scope>
    <source>
        <strain evidence="2">PS312</strain>
    </source>
</reference>